<dbReference type="NCBIfam" id="TIGR00778">
    <property type="entry name" value="ahpD_dom"/>
    <property type="match status" value="1"/>
</dbReference>
<dbReference type="SUPFAM" id="SSF69118">
    <property type="entry name" value="AhpD-like"/>
    <property type="match status" value="1"/>
</dbReference>
<organism evidence="2 3">
    <name type="scientific">Haloarcula pellucida</name>
    <dbReference type="NCBI Taxonomy" id="1427151"/>
    <lineage>
        <taxon>Archaea</taxon>
        <taxon>Methanobacteriati</taxon>
        <taxon>Methanobacteriota</taxon>
        <taxon>Stenosarchaea group</taxon>
        <taxon>Halobacteria</taxon>
        <taxon>Halobacteriales</taxon>
        <taxon>Haloarculaceae</taxon>
        <taxon>Haloarcula</taxon>
    </lineage>
</organism>
<comment type="caution">
    <text evidence="2">The sequence shown here is derived from an EMBL/GenBank/DDBJ whole genome shotgun (WGS) entry which is preliminary data.</text>
</comment>
<dbReference type="InterPro" id="IPR029032">
    <property type="entry name" value="AhpD-like"/>
</dbReference>
<reference evidence="2" key="1">
    <citation type="journal article" date="2014" name="Int. J. Syst. Evol. Microbiol.">
        <title>Complete genome sequence of Corynebacterium casei LMG S-19264T (=DSM 44701T), isolated from a smear-ripened cheese.</title>
        <authorList>
            <consortium name="US DOE Joint Genome Institute (JGI-PGF)"/>
            <person name="Walter F."/>
            <person name="Albersmeier A."/>
            <person name="Kalinowski J."/>
            <person name="Ruckert C."/>
        </authorList>
    </citation>
    <scope>NUCLEOTIDE SEQUENCE</scope>
    <source>
        <strain evidence="2">JCM 17820</strain>
    </source>
</reference>
<name>A0A830GHM4_9EURY</name>
<dbReference type="RefSeq" id="WP_188994410.1">
    <property type="nucleotide sequence ID" value="NZ_BMOU01000001.1"/>
</dbReference>
<dbReference type="Pfam" id="PF02627">
    <property type="entry name" value="CMD"/>
    <property type="match status" value="1"/>
</dbReference>
<sequence length="134" mass="15002">MATEQQPADVEEEITETFGMVPPPLDTIPEDDMVGEWHFFQKYTVGESEIPPKYRELMGLAVAANIKCPYCIHFHRKAAAMHGATDEELAETTSLASLTSRYSAMLHAQETDLDEFKVKMAQVADHLEEQAADD</sequence>
<dbReference type="Proteomes" id="UP000605784">
    <property type="component" value="Unassembled WGS sequence"/>
</dbReference>
<dbReference type="EMBL" id="BMOU01000001">
    <property type="protein sequence ID" value="GGN87368.1"/>
    <property type="molecule type" value="Genomic_DNA"/>
</dbReference>
<dbReference type="InterPro" id="IPR003779">
    <property type="entry name" value="CMD-like"/>
</dbReference>
<evidence type="ECO:0000313" key="2">
    <source>
        <dbReference type="EMBL" id="GGN87368.1"/>
    </source>
</evidence>
<accession>A0A830GHM4</accession>
<reference evidence="2" key="2">
    <citation type="submission" date="2020-09" db="EMBL/GenBank/DDBJ databases">
        <authorList>
            <person name="Sun Q."/>
            <person name="Ohkuma M."/>
        </authorList>
    </citation>
    <scope>NUCLEOTIDE SEQUENCE</scope>
    <source>
        <strain evidence="2">JCM 17820</strain>
    </source>
</reference>
<evidence type="ECO:0000313" key="3">
    <source>
        <dbReference type="Proteomes" id="UP000605784"/>
    </source>
</evidence>
<feature type="domain" description="Carboxymuconolactone decarboxylase-like" evidence="1">
    <location>
        <begin position="42"/>
        <end position="108"/>
    </location>
</feature>
<dbReference type="GO" id="GO:0051920">
    <property type="term" value="F:peroxiredoxin activity"/>
    <property type="evidence" value="ECO:0007669"/>
    <property type="project" value="InterPro"/>
</dbReference>
<keyword evidence="3" id="KW-1185">Reference proteome</keyword>
<evidence type="ECO:0000259" key="1">
    <source>
        <dbReference type="Pfam" id="PF02627"/>
    </source>
</evidence>
<dbReference type="InterPro" id="IPR004675">
    <property type="entry name" value="AhpD_core"/>
</dbReference>
<protein>
    <recommendedName>
        <fullName evidence="1">Carboxymuconolactone decarboxylase-like domain-containing protein</fullName>
    </recommendedName>
</protein>
<gene>
    <name evidence="2" type="ORF">GCM10009030_05990</name>
</gene>
<dbReference type="PANTHER" id="PTHR33930:SF2">
    <property type="entry name" value="BLR3452 PROTEIN"/>
    <property type="match status" value="1"/>
</dbReference>
<dbReference type="PANTHER" id="PTHR33930">
    <property type="entry name" value="ALKYL HYDROPEROXIDE REDUCTASE AHPD"/>
    <property type="match status" value="1"/>
</dbReference>
<dbReference type="Gene3D" id="1.20.1290.10">
    <property type="entry name" value="AhpD-like"/>
    <property type="match status" value="1"/>
</dbReference>
<proteinExistence type="predicted"/>
<dbReference type="AlphaFoldDB" id="A0A830GHM4"/>